<sequence length="179" mass="20556">MIEINFVEKKKINMSPYILFAAVVLSLLIISVSFFFYHTNIENKYASLQQERIEKTEIIAEITKLNTVERQQQTLQMQIEQLETSVYPSLFLLDDINANLPNGTYIKSYIFTVADGVTMSIHVSELSQAAEFTNNINENSYAENLNLINLEKIDDYYLATFNFGVNKEYLVEGADLNDI</sequence>
<keyword evidence="1" id="KW-1133">Transmembrane helix</keyword>
<evidence type="ECO:0000256" key="1">
    <source>
        <dbReference type="SAM" id="Phobius"/>
    </source>
</evidence>
<comment type="caution">
    <text evidence="2">The sequence shown here is derived from an EMBL/GenBank/DDBJ whole genome shotgun (WGS) entry which is preliminary data.</text>
</comment>
<name>A0A917WTR9_9BACI</name>
<evidence type="ECO:0008006" key="4">
    <source>
        <dbReference type="Google" id="ProtNLM"/>
    </source>
</evidence>
<evidence type="ECO:0000313" key="2">
    <source>
        <dbReference type="EMBL" id="GGM27311.1"/>
    </source>
</evidence>
<dbReference type="EMBL" id="BMLG01000003">
    <property type="protein sequence ID" value="GGM27311.1"/>
    <property type="molecule type" value="Genomic_DNA"/>
</dbReference>
<evidence type="ECO:0000313" key="3">
    <source>
        <dbReference type="Proteomes" id="UP000618460"/>
    </source>
</evidence>
<dbReference type="OrthoDB" id="2968637at2"/>
<dbReference type="AlphaFoldDB" id="A0A917WTR9"/>
<keyword evidence="1" id="KW-0472">Membrane</keyword>
<accession>A0A917WTR9</accession>
<organism evidence="2 3">
    <name type="scientific">Paraliobacillus quinghaiensis</name>
    <dbReference type="NCBI Taxonomy" id="470815"/>
    <lineage>
        <taxon>Bacteria</taxon>
        <taxon>Bacillati</taxon>
        <taxon>Bacillota</taxon>
        <taxon>Bacilli</taxon>
        <taxon>Bacillales</taxon>
        <taxon>Bacillaceae</taxon>
        <taxon>Paraliobacillus</taxon>
    </lineage>
</organism>
<gene>
    <name evidence="2" type="ORF">GCM10011351_11410</name>
</gene>
<dbReference type="RefSeq" id="WP_117156887.1">
    <property type="nucleotide sequence ID" value="NZ_BMLG01000003.1"/>
</dbReference>
<keyword evidence="3" id="KW-1185">Reference proteome</keyword>
<reference evidence="2" key="1">
    <citation type="journal article" date="2014" name="Int. J. Syst. Evol. Microbiol.">
        <title>Complete genome sequence of Corynebacterium casei LMG S-19264T (=DSM 44701T), isolated from a smear-ripened cheese.</title>
        <authorList>
            <consortium name="US DOE Joint Genome Institute (JGI-PGF)"/>
            <person name="Walter F."/>
            <person name="Albersmeier A."/>
            <person name="Kalinowski J."/>
            <person name="Ruckert C."/>
        </authorList>
    </citation>
    <scope>NUCLEOTIDE SEQUENCE</scope>
    <source>
        <strain evidence="2">CGMCC 1.6333</strain>
    </source>
</reference>
<protein>
    <recommendedName>
        <fullName evidence="4">Fimbrial assembly protein</fullName>
    </recommendedName>
</protein>
<dbReference type="Proteomes" id="UP000618460">
    <property type="component" value="Unassembled WGS sequence"/>
</dbReference>
<reference evidence="2" key="2">
    <citation type="submission" date="2020-09" db="EMBL/GenBank/DDBJ databases">
        <authorList>
            <person name="Sun Q."/>
            <person name="Zhou Y."/>
        </authorList>
    </citation>
    <scope>NUCLEOTIDE SEQUENCE</scope>
    <source>
        <strain evidence="2">CGMCC 1.6333</strain>
    </source>
</reference>
<feature type="transmembrane region" description="Helical" evidence="1">
    <location>
        <begin position="17"/>
        <end position="37"/>
    </location>
</feature>
<keyword evidence="1" id="KW-0812">Transmembrane</keyword>
<proteinExistence type="predicted"/>